<dbReference type="Gene3D" id="1.10.10.10">
    <property type="entry name" value="Winged helix-like DNA-binding domain superfamily/Winged helix DNA-binding domain"/>
    <property type="match status" value="1"/>
</dbReference>
<evidence type="ECO:0000256" key="3">
    <source>
        <dbReference type="ARBA" id="ARBA00023163"/>
    </source>
</evidence>
<proteinExistence type="predicted"/>
<name>A0A0D6JV03_9EURY</name>
<dbReference type="Proteomes" id="UP000198902">
    <property type="component" value="Unassembled WGS sequence"/>
</dbReference>
<dbReference type="PANTHER" id="PTHR30136:SF35">
    <property type="entry name" value="HTH-TYPE TRANSCRIPTIONAL REGULATOR RV1719"/>
    <property type="match status" value="1"/>
</dbReference>
<accession>A0A0D6JV03</accession>
<gene>
    <name evidence="7" type="primary">kdgR_13</name>
    <name evidence="7" type="ORF">BN996_03198</name>
</gene>
<dbReference type="InterPro" id="IPR050707">
    <property type="entry name" value="HTH_MetabolicPath_Reg"/>
</dbReference>
<keyword evidence="8" id="KW-1185">Reference proteome</keyword>
<dbReference type="InterPro" id="IPR005471">
    <property type="entry name" value="Tscrpt_reg_IclR_N"/>
</dbReference>
<evidence type="ECO:0000313" key="8">
    <source>
        <dbReference type="Proteomes" id="UP000198902"/>
    </source>
</evidence>
<dbReference type="PROSITE" id="PS51078">
    <property type="entry name" value="ICLR_ED"/>
    <property type="match status" value="1"/>
</dbReference>
<keyword evidence="3" id="KW-0804">Transcription</keyword>
<evidence type="ECO:0000259" key="4">
    <source>
        <dbReference type="PROSITE" id="PS50987"/>
    </source>
</evidence>
<protein>
    <submittedName>
        <fullName evidence="7">Transcriptional regulator KdgR</fullName>
    </submittedName>
</protein>
<dbReference type="InterPro" id="IPR001845">
    <property type="entry name" value="HTH_ArsR_DNA-bd_dom"/>
</dbReference>
<keyword evidence="1" id="KW-0805">Transcription regulation</keyword>
<dbReference type="InterPro" id="IPR014757">
    <property type="entry name" value="Tscrpt_reg_IclR_C"/>
</dbReference>
<dbReference type="GO" id="GO:0003700">
    <property type="term" value="F:DNA-binding transcription factor activity"/>
    <property type="evidence" value="ECO:0007669"/>
    <property type="project" value="InterPro"/>
</dbReference>
<reference evidence="8" key="1">
    <citation type="submission" date="2015-03" db="EMBL/GenBank/DDBJ databases">
        <authorList>
            <person name="Urmite Genomes"/>
        </authorList>
    </citation>
    <scope>NUCLEOTIDE SEQUENCE [LARGE SCALE GENOMIC DNA]</scope>
    <source>
        <strain evidence="8">Arc-Hr</strain>
    </source>
</reference>
<evidence type="ECO:0000256" key="1">
    <source>
        <dbReference type="ARBA" id="ARBA00023015"/>
    </source>
</evidence>
<organism evidence="7 8">
    <name type="scientific">Haloferax massiliensis</name>
    <dbReference type="NCBI Taxonomy" id="1476858"/>
    <lineage>
        <taxon>Archaea</taxon>
        <taxon>Methanobacteriati</taxon>
        <taxon>Methanobacteriota</taxon>
        <taxon>Stenosarchaea group</taxon>
        <taxon>Halobacteria</taxon>
        <taxon>Halobacteriales</taxon>
        <taxon>Haloferacaceae</taxon>
        <taxon>Haloferax</taxon>
    </lineage>
</organism>
<dbReference type="Pfam" id="PF09339">
    <property type="entry name" value="HTH_IclR"/>
    <property type="match status" value="1"/>
</dbReference>
<sequence length="254" mass="28215">MTEKATRPIRSDETLLAILEALEAQTAPSVSDVATHAGVSKSTAHNHLSTLREHGYVVDGERGYELSLRFLELGESARTNTEIYEVARPHADELSRETGLLVNISVEDRGKGVYLYRTRGDDRIRLSTRAGEVHELHCTATGKAILAHLPERRVESILDQHGLPKRSENTITDRETLRSELAEIRDRGYSEDNEEYGQGLRCVGVPVLNGDDAVVGALSASGPATEVVGERLATELPRRLKRVRNRIELNLRDY</sequence>
<dbReference type="PROSITE" id="PS51077">
    <property type="entry name" value="HTH_ICLR"/>
    <property type="match status" value="1"/>
</dbReference>
<dbReference type="SMART" id="SM00418">
    <property type="entry name" value="HTH_ARSR"/>
    <property type="match status" value="1"/>
</dbReference>
<dbReference type="PROSITE" id="PS50987">
    <property type="entry name" value="HTH_ARSR_2"/>
    <property type="match status" value="1"/>
</dbReference>
<evidence type="ECO:0000259" key="5">
    <source>
        <dbReference type="PROSITE" id="PS51077"/>
    </source>
</evidence>
<evidence type="ECO:0000313" key="7">
    <source>
        <dbReference type="EMBL" id="CQR52558.1"/>
    </source>
</evidence>
<feature type="domain" description="HTH iclR-type" evidence="5">
    <location>
        <begin position="9"/>
        <end position="68"/>
    </location>
</feature>
<dbReference type="SMART" id="SM00346">
    <property type="entry name" value="HTH_ICLR"/>
    <property type="match status" value="1"/>
</dbReference>
<dbReference type="Gene3D" id="3.30.450.40">
    <property type="match status" value="1"/>
</dbReference>
<dbReference type="EMBL" id="CSTE01000004">
    <property type="protein sequence ID" value="CQR52558.1"/>
    <property type="molecule type" value="Genomic_DNA"/>
</dbReference>
<dbReference type="GO" id="GO:0045892">
    <property type="term" value="P:negative regulation of DNA-templated transcription"/>
    <property type="evidence" value="ECO:0007669"/>
    <property type="project" value="TreeGrafter"/>
</dbReference>
<feature type="domain" description="HTH arsR-type" evidence="4">
    <location>
        <begin position="1"/>
        <end position="95"/>
    </location>
</feature>
<dbReference type="RefSeq" id="WP_042663139.1">
    <property type="nucleotide sequence ID" value="NZ_CABLRR010000004.1"/>
</dbReference>
<dbReference type="InterPro" id="IPR029016">
    <property type="entry name" value="GAF-like_dom_sf"/>
</dbReference>
<dbReference type="InterPro" id="IPR036388">
    <property type="entry name" value="WH-like_DNA-bd_sf"/>
</dbReference>
<dbReference type="GO" id="GO:0003677">
    <property type="term" value="F:DNA binding"/>
    <property type="evidence" value="ECO:0007669"/>
    <property type="project" value="UniProtKB-KW"/>
</dbReference>
<dbReference type="SUPFAM" id="SSF55781">
    <property type="entry name" value="GAF domain-like"/>
    <property type="match status" value="1"/>
</dbReference>
<evidence type="ECO:0000256" key="2">
    <source>
        <dbReference type="ARBA" id="ARBA00023125"/>
    </source>
</evidence>
<feature type="domain" description="IclR-ED" evidence="6">
    <location>
        <begin position="69"/>
        <end position="253"/>
    </location>
</feature>
<dbReference type="InterPro" id="IPR036390">
    <property type="entry name" value="WH_DNA-bd_sf"/>
</dbReference>
<dbReference type="PANTHER" id="PTHR30136">
    <property type="entry name" value="HELIX-TURN-HELIX TRANSCRIPTIONAL REGULATOR, ICLR FAMILY"/>
    <property type="match status" value="1"/>
</dbReference>
<dbReference type="SUPFAM" id="SSF46785">
    <property type="entry name" value="Winged helix' DNA-binding domain"/>
    <property type="match status" value="1"/>
</dbReference>
<keyword evidence="2" id="KW-0238">DNA-binding</keyword>
<evidence type="ECO:0000259" key="6">
    <source>
        <dbReference type="PROSITE" id="PS51078"/>
    </source>
</evidence>
<dbReference type="OrthoDB" id="14763at2157"/>
<dbReference type="AlphaFoldDB" id="A0A0D6JV03"/>
<dbReference type="CDD" id="cd00090">
    <property type="entry name" value="HTH_ARSR"/>
    <property type="match status" value="1"/>
</dbReference>
<dbReference type="InterPro" id="IPR011991">
    <property type="entry name" value="ArsR-like_HTH"/>
</dbReference>
<dbReference type="Pfam" id="PF01614">
    <property type="entry name" value="IclR_C"/>
    <property type="match status" value="1"/>
</dbReference>